<protein>
    <submittedName>
        <fullName evidence="1">Uncharacterized protein</fullName>
    </submittedName>
</protein>
<keyword evidence="2" id="KW-1185">Reference proteome</keyword>
<organism evidence="1 2">
    <name type="scientific">Brevibacterium iodinum ATCC 49514</name>
    <dbReference type="NCBI Taxonomy" id="1255616"/>
    <lineage>
        <taxon>Bacteria</taxon>
        <taxon>Bacillati</taxon>
        <taxon>Actinomycetota</taxon>
        <taxon>Actinomycetes</taxon>
        <taxon>Micrococcales</taxon>
        <taxon>Brevibacteriaceae</taxon>
        <taxon>Brevibacterium</taxon>
    </lineage>
</organism>
<reference evidence="2" key="1">
    <citation type="submission" date="2017-03" db="EMBL/GenBank/DDBJ databases">
        <authorList>
            <person name="Monnet C."/>
        </authorList>
    </citation>
    <scope>NUCLEOTIDE SEQUENCE [LARGE SCALE GENOMIC DNA]</scope>
    <source>
        <strain evidence="2">ATCC 49514</strain>
    </source>
</reference>
<proteinExistence type="predicted"/>
<gene>
    <name evidence="1" type="ORF">BI49514_03008</name>
</gene>
<evidence type="ECO:0000313" key="2">
    <source>
        <dbReference type="Proteomes" id="UP000234382"/>
    </source>
</evidence>
<evidence type="ECO:0000313" key="1">
    <source>
        <dbReference type="EMBL" id="SMX98555.1"/>
    </source>
</evidence>
<dbReference type="AlphaFoldDB" id="A0A2H1KFE4"/>
<dbReference type="RefSeq" id="WP_180954393.1">
    <property type="nucleotide sequence ID" value="NZ_FXYX01000031.1"/>
</dbReference>
<sequence>MSPKLPARRRRLFALYPELVSKSFDRAEELEEIVTGHVLDRLRHLGQEFSSEDSAWRSARMLTQLCRVPLNHAGQVIKADPEAVEDRGGTQAIFEDSLNLFRKVLDRLP</sequence>
<accession>A0A2H1KFE4</accession>
<name>A0A2H1KFE4_9MICO</name>
<dbReference type="Proteomes" id="UP000234382">
    <property type="component" value="Unassembled WGS sequence"/>
</dbReference>
<dbReference type="EMBL" id="FXYX01000031">
    <property type="protein sequence ID" value="SMX98555.1"/>
    <property type="molecule type" value="Genomic_DNA"/>
</dbReference>